<evidence type="ECO:0000256" key="5">
    <source>
        <dbReference type="ARBA" id="ARBA00022989"/>
    </source>
</evidence>
<name>A0A3S3Q5P5_9ACAR</name>
<feature type="transmembrane region" description="Helical" evidence="7">
    <location>
        <begin position="36"/>
        <end position="55"/>
    </location>
</feature>
<evidence type="ECO:0000256" key="1">
    <source>
        <dbReference type="ARBA" id="ARBA00004141"/>
    </source>
</evidence>
<dbReference type="GO" id="GO:0008508">
    <property type="term" value="F:bile acid:sodium symporter activity"/>
    <property type="evidence" value="ECO:0007669"/>
    <property type="project" value="TreeGrafter"/>
</dbReference>
<evidence type="ECO:0000256" key="2">
    <source>
        <dbReference type="ARBA" id="ARBA00006528"/>
    </source>
</evidence>
<dbReference type="Pfam" id="PF01758">
    <property type="entry name" value="SBF"/>
    <property type="match status" value="1"/>
</dbReference>
<keyword evidence="6 7" id="KW-0472">Membrane</keyword>
<dbReference type="PANTHER" id="PTHR10361:SF28">
    <property type="entry name" value="P3 PROTEIN-RELATED"/>
    <property type="match status" value="1"/>
</dbReference>
<keyword evidence="4" id="KW-0813">Transport</keyword>
<comment type="caution">
    <text evidence="8">The sequence shown here is derived from an EMBL/GenBank/DDBJ whole genome shotgun (WGS) entry which is preliminary data.</text>
</comment>
<dbReference type="OrthoDB" id="203097at2759"/>
<dbReference type="Gene3D" id="1.20.1530.20">
    <property type="match status" value="1"/>
</dbReference>
<evidence type="ECO:0000313" key="9">
    <source>
        <dbReference type="Proteomes" id="UP000285301"/>
    </source>
</evidence>
<dbReference type="GO" id="GO:0016020">
    <property type="term" value="C:membrane"/>
    <property type="evidence" value="ECO:0007669"/>
    <property type="project" value="UniProtKB-SubCell"/>
</dbReference>
<dbReference type="InterPro" id="IPR038770">
    <property type="entry name" value="Na+/solute_symporter_sf"/>
</dbReference>
<protein>
    <submittedName>
        <fullName evidence="8">Ileal sodium/bile acid cotransporter-like protein 3</fullName>
    </submittedName>
</protein>
<comment type="similarity">
    <text evidence="2">Belongs to the bile acid:sodium symporter (BASS) (TC 2.A.28) family.</text>
</comment>
<dbReference type="InterPro" id="IPR004710">
    <property type="entry name" value="Bilac:Na_transpt"/>
</dbReference>
<proteinExistence type="inferred from homology"/>
<evidence type="ECO:0000256" key="6">
    <source>
        <dbReference type="ARBA" id="ARBA00023136"/>
    </source>
</evidence>
<comment type="subcellular location">
    <subcellularLocation>
        <location evidence="1">Membrane</location>
        <topology evidence="1">Multi-pass membrane protein</topology>
    </subcellularLocation>
</comment>
<keyword evidence="9" id="KW-1185">Reference proteome</keyword>
<dbReference type="PANTHER" id="PTHR10361">
    <property type="entry name" value="SODIUM-BILE ACID COTRANSPORTER"/>
    <property type="match status" value="1"/>
</dbReference>
<keyword evidence="3 7" id="KW-0812">Transmembrane</keyword>
<reference evidence="8 9" key="1">
    <citation type="journal article" date="2018" name="Gigascience">
        <title>Genomes of trombidid mites reveal novel predicted allergens and laterally-transferred genes associated with secondary metabolism.</title>
        <authorList>
            <person name="Dong X."/>
            <person name="Chaisiri K."/>
            <person name="Xia D."/>
            <person name="Armstrong S.D."/>
            <person name="Fang Y."/>
            <person name="Donnelly M.J."/>
            <person name="Kadowaki T."/>
            <person name="McGarry J.W."/>
            <person name="Darby A.C."/>
            <person name="Makepeace B.L."/>
        </authorList>
    </citation>
    <scope>NUCLEOTIDE SEQUENCE [LARGE SCALE GENOMIC DNA]</scope>
    <source>
        <strain evidence="8">UoL-WK</strain>
    </source>
</reference>
<evidence type="ECO:0000256" key="4">
    <source>
        <dbReference type="ARBA" id="ARBA00022847"/>
    </source>
</evidence>
<dbReference type="InterPro" id="IPR002657">
    <property type="entry name" value="BilAc:Na_symport/Acr3"/>
</dbReference>
<evidence type="ECO:0000256" key="3">
    <source>
        <dbReference type="ARBA" id="ARBA00022692"/>
    </source>
</evidence>
<dbReference type="Proteomes" id="UP000285301">
    <property type="component" value="Unassembled WGS sequence"/>
</dbReference>
<evidence type="ECO:0000256" key="7">
    <source>
        <dbReference type="SAM" id="Phobius"/>
    </source>
</evidence>
<keyword evidence="4" id="KW-0769">Symport</keyword>
<sequence length="222" mass="24875">MTTMSTIMALVMMPLNIWMYGHSLENDTIVIPYKKMALSLCFLTAPVLLGMLVLWKLPRAASILAKIGSIAGFAIIIVCQALEILIFPDIFDDVPFQIYVAEILLPLLGLSLGYSLASIFGLSYAQRRTIAIESGIQNIGTALAIVSLSYPFHQLRKVWLFPFMYAFSMLGICIVMAVIFQLQKKFVREKFDIAGRDKNTLKASNPHCNGTRKYHNVFTFPL</sequence>
<feature type="transmembrane region" description="Helical" evidence="7">
    <location>
        <begin position="103"/>
        <end position="124"/>
    </location>
</feature>
<feature type="transmembrane region" description="Helical" evidence="7">
    <location>
        <begin position="67"/>
        <end position="91"/>
    </location>
</feature>
<accession>A0A3S3Q5P5</accession>
<gene>
    <name evidence="8" type="ORF">B4U79_14366</name>
</gene>
<evidence type="ECO:0000313" key="8">
    <source>
        <dbReference type="EMBL" id="RWS14429.1"/>
    </source>
</evidence>
<keyword evidence="5 7" id="KW-1133">Transmembrane helix</keyword>
<organism evidence="8 9">
    <name type="scientific">Dinothrombium tinctorium</name>
    <dbReference type="NCBI Taxonomy" id="1965070"/>
    <lineage>
        <taxon>Eukaryota</taxon>
        <taxon>Metazoa</taxon>
        <taxon>Ecdysozoa</taxon>
        <taxon>Arthropoda</taxon>
        <taxon>Chelicerata</taxon>
        <taxon>Arachnida</taxon>
        <taxon>Acari</taxon>
        <taxon>Acariformes</taxon>
        <taxon>Trombidiformes</taxon>
        <taxon>Prostigmata</taxon>
        <taxon>Anystina</taxon>
        <taxon>Parasitengona</taxon>
        <taxon>Trombidioidea</taxon>
        <taxon>Trombidiidae</taxon>
        <taxon>Dinothrombium</taxon>
    </lineage>
</organism>
<feature type="transmembrane region" description="Helical" evidence="7">
    <location>
        <begin position="7"/>
        <end position="24"/>
    </location>
</feature>
<dbReference type="EMBL" id="NCKU01000725">
    <property type="protein sequence ID" value="RWS14429.1"/>
    <property type="molecule type" value="Genomic_DNA"/>
</dbReference>
<feature type="transmembrane region" description="Helical" evidence="7">
    <location>
        <begin position="136"/>
        <end position="153"/>
    </location>
</feature>
<feature type="transmembrane region" description="Helical" evidence="7">
    <location>
        <begin position="159"/>
        <end position="180"/>
    </location>
</feature>
<dbReference type="AlphaFoldDB" id="A0A3S3Q5P5"/>